<reference evidence="4" key="1">
    <citation type="submission" date="2013-09" db="EMBL/GenBank/DDBJ databases">
        <title>Corchorus olitorius genome sequencing.</title>
        <authorList>
            <person name="Alam M."/>
            <person name="Haque M.S."/>
            <person name="Islam M.S."/>
            <person name="Emdad E.M."/>
            <person name="Islam M.M."/>
            <person name="Ahmed B."/>
            <person name="Halim A."/>
            <person name="Hossen Q.M.M."/>
            <person name="Hossain M.Z."/>
            <person name="Ahmed R."/>
            <person name="Khan M.M."/>
            <person name="Islam R."/>
            <person name="Rashid M.M."/>
            <person name="Khan S.A."/>
            <person name="Rahman M.S."/>
            <person name="Alam M."/>
            <person name="Yahiya A.S."/>
            <person name="Khan M.S."/>
            <person name="Azam M.S."/>
            <person name="Haque T."/>
            <person name="Lashkar M.Z.H."/>
            <person name="Akhand A.I."/>
            <person name="Morshed G."/>
            <person name="Roy S."/>
            <person name="Uddin K.S."/>
            <person name="Rabeya T."/>
            <person name="Hossain A.S."/>
            <person name="Chowdhury A."/>
            <person name="Snigdha A.R."/>
            <person name="Mortoza M.S."/>
            <person name="Matin S.A."/>
            <person name="Hoque S.M.E."/>
            <person name="Islam M.K."/>
            <person name="Roy D.K."/>
            <person name="Haider R."/>
            <person name="Moosa M.M."/>
            <person name="Elias S.M."/>
            <person name="Hasan A.M."/>
            <person name="Jahan S."/>
            <person name="Shafiuddin M."/>
            <person name="Mahmood N."/>
            <person name="Shommy N.S."/>
        </authorList>
    </citation>
    <scope>NUCLEOTIDE SEQUENCE [LARGE SCALE GENOMIC DNA]</scope>
    <source>
        <strain evidence="4">cv. O-4</strain>
    </source>
</reference>
<protein>
    <submittedName>
        <fullName evidence="3">Uncharacterized protein</fullName>
    </submittedName>
</protein>
<sequence>MGSKWRKAKLALGLNMCLYVPHQKLEDSSPSSSSSTSLKQQHHNHHHHDAANVPSRFSSDAVPLSPVSPPGNECRATTPTPSSSGLRLSKSNPKSSKVCILLHFITKLTSFVFSFLLVE</sequence>
<organism evidence="3 4">
    <name type="scientific">Corchorus olitorius</name>
    <dbReference type="NCBI Taxonomy" id="93759"/>
    <lineage>
        <taxon>Eukaryota</taxon>
        <taxon>Viridiplantae</taxon>
        <taxon>Streptophyta</taxon>
        <taxon>Embryophyta</taxon>
        <taxon>Tracheophyta</taxon>
        <taxon>Spermatophyta</taxon>
        <taxon>Magnoliopsida</taxon>
        <taxon>eudicotyledons</taxon>
        <taxon>Gunneridae</taxon>
        <taxon>Pentapetalae</taxon>
        <taxon>rosids</taxon>
        <taxon>malvids</taxon>
        <taxon>Malvales</taxon>
        <taxon>Malvaceae</taxon>
        <taxon>Grewioideae</taxon>
        <taxon>Apeibeae</taxon>
        <taxon>Corchorus</taxon>
    </lineage>
</organism>
<dbReference type="Proteomes" id="UP000187203">
    <property type="component" value="Unassembled WGS sequence"/>
</dbReference>
<keyword evidence="2" id="KW-0472">Membrane</keyword>
<gene>
    <name evidence="3" type="ORF">COLO4_18306</name>
</gene>
<dbReference type="AlphaFoldDB" id="A0A1R3J9R3"/>
<evidence type="ECO:0000256" key="2">
    <source>
        <dbReference type="SAM" id="Phobius"/>
    </source>
</evidence>
<dbReference type="STRING" id="93759.A0A1R3J9R3"/>
<keyword evidence="2" id="KW-1133">Transmembrane helix</keyword>
<comment type="caution">
    <text evidence="3">The sequence shown here is derived from an EMBL/GenBank/DDBJ whole genome shotgun (WGS) entry which is preliminary data.</text>
</comment>
<keyword evidence="2" id="KW-0812">Transmembrane</keyword>
<evidence type="ECO:0000313" key="3">
    <source>
        <dbReference type="EMBL" id="OMO91526.1"/>
    </source>
</evidence>
<feature type="region of interest" description="Disordered" evidence="1">
    <location>
        <begin position="25"/>
        <end position="94"/>
    </location>
</feature>
<feature type="transmembrane region" description="Helical" evidence="2">
    <location>
        <begin position="98"/>
        <end position="118"/>
    </location>
</feature>
<dbReference type="EMBL" id="AWUE01016445">
    <property type="protein sequence ID" value="OMO91526.1"/>
    <property type="molecule type" value="Genomic_DNA"/>
</dbReference>
<evidence type="ECO:0000256" key="1">
    <source>
        <dbReference type="SAM" id="MobiDB-lite"/>
    </source>
</evidence>
<feature type="compositionally biased region" description="Low complexity" evidence="1">
    <location>
        <begin position="28"/>
        <end position="37"/>
    </location>
</feature>
<accession>A0A1R3J9R3</accession>
<feature type="compositionally biased region" description="Polar residues" evidence="1">
    <location>
        <begin position="75"/>
        <end position="94"/>
    </location>
</feature>
<name>A0A1R3J9R3_9ROSI</name>
<evidence type="ECO:0000313" key="4">
    <source>
        <dbReference type="Proteomes" id="UP000187203"/>
    </source>
</evidence>
<keyword evidence="4" id="KW-1185">Reference proteome</keyword>
<proteinExistence type="predicted"/>